<name>A0A7W7SJW9_9ACTN</name>
<gene>
    <name evidence="1" type="ORF">F4556_007366</name>
</gene>
<proteinExistence type="predicted"/>
<accession>A0A7W7SJW9</accession>
<keyword evidence="2" id="KW-1185">Reference proteome</keyword>
<reference evidence="1 2" key="1">
    <citation type="submission" date="2020-08" db="EMBL/GenBank/DDBJ databases">
        <title>Sequencing the genomes of 1000 actinobacteria strains.</title>
        <authorList>
            <person name="Klenk H.-P."/>
        </authorList>
    </citation>
    <scope>NUCLEOTIDE SEQUENCE [LARGE SCALE GENOMIC DNA]</scope>
    <source>
        <strain evidence="1 2">DSM 44786</strain>
    </source>
</reference>
<dbReference type="Proteomes" id="UP000573327">
    <property type="component" value="Unassembled WGS sequence"/>
</dbReference>
<evidence type="ECO:0000313" key="1">
    <source>
        <dbReference type="EMBL" id="MBB4951831.1"/>
    </source>
</evidence>
<protein>
    <submittedName>
        <fullName evidence="1">Uncharacterized protein</fullName>
    </submittedName>
</protein>
<dbReference type="EMBL" id="JACHJR010000001">
    <property type="protein sequence ID" value="MBB4951831.1"/>
    <property type="molecule type" value="Genomic_DNA"/>
</dbReference>
<evidence type="ECO:0000313" key="2">
    <source>
        <dbReference type="Proteomes" id="UP000573327"/>
    </source>
</evidence>
<dbReference type="AlphaFoldDB" id="A0A7W7SJW9"/>
<sequence length="93" mass="10137">MADDSDWTIDRIAEGLRSPALRNRFLSELNRTPEGSLAAAFARWKAVAQDLEAAADQARTLLADGPSALLADESVDITDQVLTRAERLRTRAA</sequence>
<comment type="caution">
    <text evidence="1">The sequence shown here is derived from an EMBL/GenBank/DDBJ whole genome shotgun (WGS) entry which is preliminary data.</text>
</comment>
<dbReference type="RefSeq" id="WP_184924070.1">
    <property type="nucleotide sequence ID" value="NZ_JACHJR010000001.1"/>
</dbReference>
<organism evidence="1 2">
    <name type="scientific">Kitasatospora gansuensis</name>
    <dbReference type="NCBI Taxonomy" id="258050"/>
    <lineage>
        <taxon>Bacteria</taxon>
        <taxon>Bacillati</taxon>
        <taxon>Actinomycetota</taxon>
        <taxon>Actinomycetes</taxon>
        <taxon>Kitasatosporales</taxon>
        <taxon>Streptomycetaceae</taxon>
        <taxon>Kitasatospora</taxon>
    </lineage>
</organism>